<dbReference type="Proteomes" id="UP001476798">
    <property type="component" value="Unassembled WGS sequence"/>
</dbReference>
<evidence type="ECO:0000256" key="1">
    <source>
        <dbReference type="SAM" id="MobiDB-lite"/>
    </source>
</evidence>
<feature type="compositionally biased region" description="Polar residues" evidence="1">
    <location>
        <begin position="257"/>
        <end position="266"/>
    </location>
</feature>
<gene>
    <name evidence="2" type="ORF">GOODEAATRI_005010</name>
</gene>
<feature type="compositionally biased region" description="Polar residues" evidence="1">
    <location>
        <begin position="96"/>
        <end position="106"/>
    </location>
</feature>
<accession>A0ABV0MPF0</accession>
<feature type="region of interest" description="Disordered" evidence="1">
    <location>
        <begin position="87"/>
        <end position="120"/>
    </location>
</feature>
<dbReference type="PANTHER" id="PTHR12577:SF14">
    <property type="entry name" value="DACHSHUND HOMOLOG 1"/>
    <property type="match status" value="1"/>
</dbReference>
<sequence length="277" mass="30419">MGQMNRLSTLASIANVAQLHANPPARAPTSVIKVNPDTRHPIPFAFTGGTSDVIQSQQQRVNGENTLICHSWRICQISHRTSKPVPAPITARLPGHNTSSAAQTTRESGDRQVYQKPLSGRESCERVSYPAGHKLPAGLHHAPFIFPEGLSSIETLLTNIQWVNLLVFACVVSKQGLLRVAIENARAQEKQDQLERTELKMELVRERELRETLERQLSMEQKNRGHQSLAAPAHAESVTQDADGSGHDDSRLDGKATQGTAVQINTAAAGRSWENRL</sequence>
<organism evidence="2 3">
    <name type="scientific">Goodea atripinnis</name>
    <dbReference type="NCBI Taxonomy" id="208336"/>
    <lineage>
        <taxon>Eukaryota</taxon>
        <taxon>Metazoa</taxon>
        <taxon>Chordata</taxon>
        <taxon>Craniata</taxon>
        <taxon>Vertebrata</taxon>
        <taxon>Euteleostomi</taxon>
        <taxon>Actinopterygii</taxon>
        <taxon>Neopterygii</taxon>
        <taxon>Teleostei</taxon>
        <taxon>Neoteleostei</taxon>
        <taxon>Acanthomorphata</taxon>
        <taxon>Ovalentaria</taxon>
        <taxon>Atherinomorphae</taxon>
        <taxon>Cyprinodontiformes</taxon>
        <taxon>Goodeidae</taxon>
        <taxon>Goodea</taxon>
    </lineage>
</organism>
<protein>
    <submittedName>
        <fullName evidence="2">Uncharacterized protein</fullName>
    </submittedName>
</protein>
<keyword evidence="3" id="KW-1185">Reference proteome</keyword>
<dbReference type="EMBL" id="JAHRIO010010217">
    <property type="protein sequence ID" value="MEQ2160986.1"/>
    <property type="molecule type" value="Genomic_DNA"/>
</dbReference>
<name>A0ABV0MPF0_9TELE</name>
<feature type="region of interest" description="Disordered" evidence="1">
    <location>
        <begin position="219"/>
        <end position="277"/>
    </location>
</feature>
<dbReference type="PANTHER" id="PTHR12577">
    <property type="entry name" value="DACHSHUND"/>
    <property type="match status" value="1"/>
</dbReference>
<proteinExistence type="predicted"/>
<feature type="compositionally biased region" description="Basic and acidic residues" evidence="1">
    <location>
        <begin position="244"/>
        <end position="254"/>
    </location>
</feature>
<evidence type="ECO:0000313" key="2">
    <source>
        <dbReference type="EMBL" id="MEQ2160986.1"/>
    </source>
</evidence>
<evidence type="ECO:0000313" key="3">
    <source>
        <dbReference type="Proteomes" id="UP001476798"/>
    </source>
</evidence>
<dbReference type="InterPro" id="IPR052417">
    <property type="entry name" value="Dachshund_domain"/>
</dbReference>
<comment type="caution">
    <text evidence="2">The sequence shown here is derived from an EMBL/GenBank/DDBJ whole genome shotgun (WGS) entry which is preliminary data.</text>
</comment>
<reference evidence="2 3" key="1">
    <citation type="submission" date="2021-06" db="EMBL/GenBank/DDBJ databases">
        <authorList>
            <person name="Palmer J.M."/>
        </authorList>
    </citation>
    <scope>NUCLEOTIDE SEQUENCE [LARGE SCALE GENOMIC DNA]</scope>
    <source>
        <strain evidence="2 3">GA_2019</strain>
        <tissue evidence="2">Muscle</tissue>
    </source>
</reference>